<dbReference type="InterPro" id="IPR057503">
    <property type="entry name" value="PH_RdRP"/>
</dbReference>
<dbReference type="Proteomes" id="UP000717696">
    <property type="component" value="Unassembled WGS sequence"/>
</dbReference>
<dbReference type="GO" id="GO:0031380">
    <property type="term" value="C:nuclear RNA-directed RNA polymerase complex"/>
    <property type="evidence" value="ECO:0007669"/>
    <property type="project" value="TreeGrafter"/>
</dbReference>
<dbReference type="EC" id="2.7.7.48" evidence="1"/>
<feature type="compositionally biased region" description="Polar residues" evidence="2">
    <location>
        <begin position="66"/>
        <end position="77"/>
    </location>
</feature>
<dbReference type="AlphaFoldDB" id="A0A9P9EA40"/>
<reference evidence="5" key="1">
    <citation type="journal article" date="2021" name="Nat. Commun.">
        <title>Genetic determinants of endophytism in the Arabidopsis root mycobiome.</title>
        <authorList>
            <person name="Mesny F."/>
            <person name="Miyauchi S."/>
            <person name="Thiergart T."/>
            <person name="Pickel B."/>
            <person name="Atanasova L."/>
            <person name="Karlsson M."/>
            <person name="Huettel B."/>
            <person name="Barry K.W."/>
            <person name="Haridas S."/>
            <person name="Chen C."/>
            <person name="Bauer D."/>
            <person name="Andreopoulos W."/>
            <person name="Pangilinan J."/>
            <person name="LaButti K."/>
            <person name="Riley R."/>
            <person name="Lipzen A."/>
            <person name="Clum A."/>
            <person name="Drula E."/>
            <person name="Henrissat B."/>
            <person name="Kohler A."/>
            <person name="Grigoriev I.V."/>
            <person name="Martin F.M."/>
            <person name="Hacquard S."/>
        </authorList>
    </citation>
    <scope>NUCLEOTIDE SEQUENCE</scope>
    <source>
        <strain evidence="5">MPI-CAGE-AT-0021</strain>
    </source>
</reference>
<evidence type="ECO:0000259" key="3">
    <source>
        <dbReference type="Pfam" id="PF05183"/>
    </source>
</evidence>
<dbReference type="PANTHER" id="PTHR23079">
    <property type="entry name" value="RNA-DEPENDENT RNA POLYMERASE"/>
    <property type="match status" value="1"/>
</dbReference>
<evidence type="ECO:0000259" key="4">
    <source>
        <dbReference type="Pfam" id="PF25358"/>
    </source>
</evidence>
<keyword evidence="1" id="KW-0808">Transferase</keyword>
<dbReference type="GO" id="GO:0030422">
    <property type="term" value="P:siRNA processing"/>
    <property type="evidence" value="ECO:0007669"/>
    <property type="project" value="TreeGrafter"/>
</dbReference>
<dbReference type="EMBL" id="JAGMUU010000018">
    <property type="protein sequence ID" value="KAH7133364.1"/>
    <property type="molecule type" value="Genomic_DNA"/>
</dbReference>
<protein>
    <recommendedName>
        <fullName evidence="1">RNA-dependent RNA polymerase</fullName>
        <ecNumber evidence="1">2.7.7.48</ecNumber>
    </recommendedName>
</protein>
<evidence type="ECO:0000256" key="2">
    <source>
        <dbReference type="SAM" id="MobiDB-lite"/>
    </source>
</evidence>
<name>A0A9P9EA40_9HYPO</name>
<dbReference type="GO" id="GO:0003968">
    <property type="term" value="F:RNA-directed RNA polymerase activity"/>
    <property type="evidence" value="ECO:0007669"/>
    <property type="project" value="UniProtKB-KW"/>
</dbReference>
<accession>A0A9P9EA40</accession>
<dbReference type="InterPro" id="IPR057596">
    <property type="entry name" value="RDRP_core"/>
</dbReference>
<dbReference type="PANTHER" id="PTHR23079:SF17">
    <property type="entry name" value="RNA-DEPENDENT RNA POLYMERASE"/>
    <property type="match status" value="1"/>
</dbReference>
<dbReference type="Pfam" id="PF25358">
    <property type="entry name" value="PH_fung_RdRP"/>
    <property type="match status" value="1"/>
</dbReference>
<comment type="caution">
    <text evidence="5">The sequence shown here is derived from an EMBL/GenBank/DDBJ whole genome shotgun (WGS) entry which is preliminary data.</text>
</comment>
<proteinExistence type="inferred from homology"/>
<keyword evidence="1" id="KW-0548">Nucleotidyltransferase</keyword>
<sequence>MEVVLRNVPQDMLDHMLEDELRTFMNALGIHDWVCEKPRRKKLAWVNFLQPADGQKFLRQHEKVRPTSQQLDDTSIPTRRPKSQAKSRDTPRLYILKVPVFVEKSNRPIDKVRMSHLRHNREKQAQPSKTHPQEPTPSFQAVSIACGCNVFDDTNETLTFVEHTSTTEVLYASAKFNSRLFSVLITQKQQRTARIEFYNHTIQDLIATIGSFSMTLVLTEPPRIFMATPFQNDFVKWERVLSLPGWNSHKAHVATSLVYRITFPDTEIVKNIINFLRRRQFLEVTHHHLPMTPSHLVPYRWDEFKFRLKQLKAAKNLSYPLLFQVEALVFNNYLQPSSGIHLLDLMERVALDSLEKKVAFPVTTDAIKQLLQRIPFPCPGVDPIELDVVELMKRVVESEYGARVDNPERDRIYGTQLPNHQVWVFKATVTPTRILLSGPDAESRNRVLRMFPNHNDFFLRVMFCDEDGQNLAFNPQVSNEEILQRYRDVLRYGIRVVDRHFSFLGFSHSSLRAHSVWFVAPFFDAATSRRQTCATILSSLGDFSNIRVPAKCAARIGQAFSETPYEISLTQSGIVIIDIPDVKSADGSRVFSDGVGTISSEALAEVWLALPIQCRLATCLQIRLGGYKGMLSLDTRLEGKVICLRKESMMKFPSNDLTELGICDTSAKPLQLVLNRQMIKILEDMGVQKSWFFRMQKKALDVFRAVTATAEHTGKFLQRQSIGVNMGLDRLVRQLGRMGVDYRRDKFMASAVENVVLRELRLLKHKARIPVDKGVTLFGVMDETGLLQEGQVYVTFDKTWGMSSRSLKRGLVVVTRSPALHPGDIQIVEMVHPPDGHPLRDLQNCVVFSQRGARDLPSQLSGGDLDGDLYNILWDEEAIPHSYFAPADYPRVSPTSLNRTVTRTDIADFFIDFMKTDILGVIAMRHVILADMKDDGTTDMDCVSLAGMHSTAVDFSKTGIPVELSKLPRAPRFRPDFLATAPTVELYDRGQIRYTKDAEDDNQGEDGDVMAAAKHKYYKSERILGELFREIDEQKIWSEDIHRNVNTAGPSVWDQLLGLVEAELRQHGIEVDWKSRSEEAWKIRNYYDSSISNLMFDYSEHPRSALTEVETFCGFILNKRGGQTRRQHDSSKKLKEETDRVTAWIVELIRGRGTGNDDETIASRVLGGSEAALELCYACVAVGCIKDAGASSPLYHGTCELQSFSVVAACCLVKELNMLIEGLGVTSAGYVGVGRGDVRTMRLPMR</sequence>
<evidence type="ECO:0000256" key="1">
    <source>
        <dbReference type="RuleBase" id="RU363098"/>
    </source>
</evidence>
<keyword evidence="1" id="KW-0694">RNA-binding</keyword>
<feature type="region of interest" description="Disordered" evidence="2">
    <location>
        <begin position="118"/>
        <end position="137"/>
    </location>
</feature>
<feature type="domain" description="RDRP core" evidence="3">
    <location>
        <begin position="429"/>
        <end position="1031"/>
    </location>
</feature>
<dbReference type="Pfam" id="PF05183">
    <property type="entry name" value="RdRP"/>
    <property type="match status" value="1"/>
</dbReference>
<feature type="domain" description="RdRP-like PH" evidence="4">
    <location>
        <begin position="138"/>
        <end position="292"/>
    </location>
</feature>
<keyword evidence="6" id="KW-1185">Reference proteome</keyword>
<feature type="region of interest" description="Disordered" evidence="2">
    <location>
        <begin position="57"/>
        <end position="88"/>
    </location>
</feature>
<dbReference type="OrthoDB" id="6513042at2759"/>
<comment type="catalytic activity">
    <reaction evidence="1">
        <text>RNA(n) + a ribonucleoside 5'-triphosphate = RNA(n+1) + diphosphate</text>
        <dbReference type="Rhea" id="RHEA:21248"/>
        <dbReference type="Rhea" id="RHEA-COMP:14527"/>
        <dbReference type="Rhea" id="RHEA-COMP:17342"/>
        <dbReference type="ChEBI" id="CHEBI:33019"/>
        <dbReference type="ChEBI" id="CHEBI:61557"/>
        <dbReference type="ChEBI" id="CHEBI:140395"/>
        <dbReference type="EC" id="2.7.7.48"/>
    </reaction>
</comment>
<gene>
    <name evidence="5" type="ORF">B0J13DRAFT_100138</name>
</gene>
<organism evidence="5 6">
    <name type="scientific">Dactylonectria estremocensis</name>
    <dbReference type="NCBI Taxonomy" id="1079267"/>
    <lineage>
        <taxon>Eukaryota</taxon>
        <taxon>Fungi</taxon>
        <taxon>Dikarya</taxon>
        <taxon>Ascomycota</taxon>
        <taxon>Pezizomycotina</taxon>
        <taxon>Sordariomycetes</taxon>
        <taxon>Hypocreomycetidae</taxon>
        <taxon>Hypocreales</taxon>
        <taxon>Nectriaceae</taxon>
        <taxon>Dactylonectria</taxon>
    </lineage>
</organism>
<dbReference type="InterPro" id="IPR007855">
    <property type="entry name" value="RDRP"/>
</dbReference>
<dbReference type="GO" id="GO:0003723">
    <property type="term" value="F:RNA binding"/>
    <property type="evidence" value="ECO:0007669"/>
    <property type="project" value="UniProtKB-KW"/>
</dbReference>
<comment type="similarity">
    <text evidence="1">Belongs to the RdRP family.</text>
</comment>
<keyword evidence="1" id="KW-0696">RNA-directed RNA polymerase</keyword>
<evidence type="ECO:0000313" key="6">
    <source>
        <dbReference type="Proteomes" id="UP000717696"/>
    </source>
</evidence>
<evidence type="ECO:0000313" key="5">
    <source>
        <dbReference type="EMBL" id="KAH7133364.1"/>
    </source>
</evidence>